<keyword evidence="6" id="KW-0456">Lyase</keyword>
<feature type="domain" description="Terpene synthase metal-binding" evidence="8">
    <location>
        <begin position="417"/>
        <end position="627"/>
    </location>
</feature>
<dbReference type="AlphaFoldDB" id="J3N8B1"/>
<reference evidence="9" key="1">
    <citation type="journal article" date="2013" name="Nat. Commun.">
        <title>Whole-genome sequencing of Oryza brachyantha reveals mechanisms underlying Oryza genome evolution.</title>
        <authorList>
            <person name="Chen J."/>
            <person name="Huang Q."/>
            <person name="Gao D."/>
            <person name="Wang J."/>
            <person name="Lang Y."/>
            <person name="Liu T."/>
            <person name="Li B."/>
            <person name="Bai Z."/>
            <person name="Luis Goicoechea J."/>
            <person name="Liang C."/>
            <person name="Chen C."/>
            <person name="Zhang W."/>
            <person name="Sun S."/>
            <person name="Liao Y."/>
            <person name="Zhang X."/>
            <person name="Yang L."/>
            <person name="Song C."/>
            <person name="Wang M."/>
            <person name="Shi J."/>
            <person name="Liu G."/>
            <person name="Liu J."/>
            <person name="Zhou H."/>
            <person name="Zhou W."/>
            <person name="Yu Q."/>
            <person name="An N."/>
            <person name="Chen Y."/>
            <person name="Cai Q."/>
            <person name="Wang B."/>
            <person name="Liu B."/>
            <person name="Min J."/>
            <person name="Huang Y."/>
            <person name="Wu H."/>
            <person name="Li Z."/>
            <person name="Zhang Y."/>
            <person name="Yin Y."/>
            <person name="Song W."/>
            <person name="Jiang J."/>
            <person name="Jackson S.A."/>
            <person name="Wing R.A."/>
            <person name="Wang J."/>
            <person name="Chen M."/>
        </authorList>
    </citation>
    <scope>NUCLEOTIDE SEQUENCE [LARGE SCALE GENOMIC DNA]</scope>
    <source>
        <strain evidence="9">cv. IRGC 101232</strain>
    </source>
</reference>
<dbReference type="GO" id="GO:0006952">
    <property type="term" value="P:defense response"/>
    <property type="evidence" value="ECO:0007669"/>
    <property type="project" value="UniProtKB-KW"/>
</dbReference>
<comment type="cofactor">
    <cofactor evidence="1">
        <name>Mg(2+)</name>
        <dbReference type="ChEBI" id="CHEBI:18420"/>
    </cofactor>
</comment>
<dbReference type="InterPro" id="IPR036965">
    <property type="entry name" value="Terpene_synth_N_sf"/>
</dbReference>
<dbReference type="Gramene" id="OB11G20470.1">
    <property type="protein sequence ID" value="OB11G20470.1"/>
    <property type="gene ID" value="OB11G20470"/>
</dbReference>
<dbReference type="GO" id="GO:0000287">
    <property type="term" value="F:magnesium ion binding"/>
    <property type="evidence" value="ECO:0007669"/>
    <property type="project" value="InterPro"/>
</dbReference>
<evidence type="ECO:0000259" key="8">
    <source>
        <dbReference type="Pfam" id="PF03936"/>
    </source>
</evidence>
<dbReference type="InterPro" id="IPR005630">
    <property type="entry name" value="Terpene_synthase_metal-bd"/>
</dbReference>
<dbReference type="Pfam" id="PF01397">
    <property type="entry name" value="Terpene_synth"/>
    <property type="match status" value="1"/>
</dbReference>
<keyword evidence="4" id="KW-0611">Plant defense</keyword>
<evidence type="ECO:0000256" key="5">
    <source>
        <dbReference type="ARBA" id="ARBA00022842"/>
    </source>
</evidence>
<name>J3N8B1_ORYBR</name>
<evidence type="ECO:0000256" key="2">
    <source>
        <dbReference type="ARBA" id="ARBA00006333"/>
    </source>
</evidence>
<dbReference type="SUPFAM" id="SSF48576">
    <property type="entry name" value="Terpenoid synthases"/>
    <property type="match status" value="1"/>
</dbReference>
<dbReference type="PANTHER" id="PTHR31739">
    <property type="entry name" value="ENT-COPALYL DIPHOSPHATE SYNTHASE, CHLOROPLASTIC"/>
    <property type="match status" value="1"/>
</dbReference>
<dbReference type="FunFam" id="1.50.10.160:FF:000002">
    <property type="entry name" value="cis-abienol synthase, chloroplastic"/>
    <property type="match status" value="1"/>
</dbReference>
<evidence type="ECO:0000256" key="3">
    <source>
        <dbReference type="ARBA" id="ARBA00022723"/>
    </source>
</evidence>
<dbReference type="GO" id="GO:0010333">
    <property type="term" value="F:terpene synthase activity"/>
    <property type="evidence" value="ECO:0007669"/>
    <property type="project" value="InterPro"/>
</dbReference>
<dbReference type="Pfam" id="PF03936">
    <property type="entry name" value="Terpene_synth_C"/>
    <property type="match status" value="1"/>
</dbReference>
<reference evidence="9" key="2">
    <citation type="submission" date="2013-04" db="UniProtKB">
        <authorList>
            <consortium name="EnsemblPlants"/>
        </authorList>
    </citation>
    <scope>IDENTIFICATION</scope>
</reference>
<evidence type="ECO:0000259" key="7">
    <source>
        <dbReference type="Pfam" id="PF01397"/>
    </source>
</evidence>
<dbReference type="FunFam" id="1.10.600.10:FF:000005">
    <property type="entry name" value="Ent-kaur-16-ene synthase, chloroplastic"/>
    <property type="match status" value="1"/>
</dbReference>
<dbReference type="HOGENOM" id="CLU_003125_2_0_1"/>
<evidence type="ECO:0000313" key="10">
    <source>
        <dbReference type="Proteomes" id="UP000006038"/>
    </source>
</evidence>
<dbReference type="Gene3D" id="1.10.600.10">
    <property type="entry name" value="Farnesyl Diphosphate Synthase"/>
    <property type="match status" value="1"/>
</dbReference>
<dbReference type="InterPro" id="IPR050148">
    <property type="entry name" value="Terpene_synthase-like"/>
</dbReference>
<evidence type="ECO:0000313" key="9">
    <source>
        <dbReference type="EnsemblPlants" id="OB11G20470.1"/>
    </source>
</evidence>
<dbReference type="GO" id="GO:0016102">
    <property type="term" value="P:diterpenoid biosynthetic process"/>
    <property type="evidence" value="ECO:0007669"/>
    <property type="project" value="UniProtKB-ARBA"/>
</dbReference>
<dbReference type="InterPro" id="IPR008949">
    <property type="entry name" value="Isoprenoid_synthase_dom_sf"/>
</dbReference>
<keyword evidence="10" id="KW-1185">Reference proteome</keyword>
<dbReference type="Gene3D" id="1.50.10.160">
    <property type="match status" value="1"/>
</dbReference>
<keyword evidence="3" id="KW-0479">Metal-binding</keyword>
<dbReference type="STRING" id="4533.J3N8B1"/>
<evidence type="ECO:0000256" key="1">
    <source>
        <dbReference type="ARBA" id="ARBA00001946"/>
    </source>
</evidence>
<comment type="similarity">
    <text evidence="2">Belongs to the terpene synthase family.</text>
</comment>
<dbReference type="SUPFAM" id="SSF48239">
    <property type="entry name" value="Terpenoid cyclases/Protein prenyltransferases"/>
    <property type="match status" value="2"/>
</dbReference>
<dbReference type="eggNOG" id="ENOG502QVGX">
    <property type="taxonomic scope" value="Eukaryota"/>
</dbReference>
<dbReference type="EnsemblPlants" id="OB11G20470.1">
    <property type="protein sequence ID" value="OB11G20470.1"/>
    <property type="gene ID" value="OB11G20470"/>
</dbReference>
<dbReference type="Proteomes" id="UP000006038">
    <property type="component" value="Chromosome 11"/>
</dbReference>
<gene>
    <name evidence="9" type="primary">LOC102711108</name>
</gene>
<evidence type="ECO:0000256" key="4">
    <source>
        <dbReference type="ARBA" id="ARBA00022821"/>
    </source>
</evidence>
<organism evidence="9">
    <name type="scientific">Oryza brachyantha</name>
    <name type="common">malo sina</name>
    <dbReference type="NCBI Taxonomy" id="4533"/>
    <lineage>
        <taxon>Eukaryota</taxon>
        <taxon>Viridiplantae</taxon>
        <taxon>Streptophyta</taxon>
        <taxon>Embryophyta</taxon>
        <taxon>Tracheophyta</taxon>
        <taxon>Spermatophyta</taxon>
        <taxon>Magnoliopsida</taxon>
        <taxon>Liliopsida</taxon>
        <taxon>Poales</taxon>
        <taxon>Poaceae</taxon>
        <taxon>BOP clade</taxon>
        <taxon>Oryzoideae</taxon>
        <taxon>Oryzeae</taxon>
        <taxon>Oryzinae</taxon>
        <taxon>Oryza</taxon>
    </lineage>
</organism>
<dbReference type="SFLD" id="SFLDG01014">
    <property type="entry name" value="Terpene_Cyclase_Like_1_N-term"/>
    <property type="match status" value="1"/>
</dbReference>
<dbReference type="Gene3D" id="1.50.10.130">
    <property type="entry name" value="Terpene synthase, N-terminal domain"/>
    <property type="match status" value="1"/>
</dbReference>
<proteinExistence type="inferred from homology"/>
<accession>J3N8B1</accession>
<sequence>MVPLRGSPQAPCYPQCVQWILDNQQLDGAWGQSPTGAATKELLLSTLACVVALKRWNTGPDQIRRGLNFIGRNFSVAMDGQTVSPVGFNITFSGLLNLATEMGLEFPVIERDIDDIFYLREIELKRDGGGTGAARKAFMAYVSEGLGRRQDWDLVMPYQRKNGSLFNSPSTTAAAAIYSCNDRALDYLGSLTSKFGGSVPEIYPDNLYSQLCMVNTLEKMGISSDFVYEIQDILDMTYRCWMQNEEEIMSDMTTCAVAFRFLRMNGYDITSDGMAQFAEQSCYDDSIHAYLNDIKPLMELYRSSQVCFSENDLILQNIGSWSAKVLKQQLSSRKMSKSLTPEVEYALKFPIYANVEPLEHRGNIERFKTNSFHLLKSGYCGSRAKEEILALAVDKLHSAQSVYQQELLFLKSWMAEYGLDELKFARVQPLQSLLCAVTPLFREELSDARVAWAQNVILSTVMDDLFDGGGSMEEMRNLVALFEKWEKHGEVGFLSQNVEIVFNAVYHTSNRAYAKAALLQKRSVVVHMAEQWAVEARAMMAEAEWVASKHMPATMEEYLSVGEYSFGLGPIVPLSLYLLGHELPEEVVQSGEYVRLLRLASVVGRLLNDVATYGRDMEAGKPNAVLLQALRRDATTGGGVSPASMVAAKEDVRRVIAAARMELQRLVFRDGHVVPRTCREVFWQTSKVASIFYGEEEDGYSHKAIRSMSDAVILDPMQLAAPTTTLHWSEIEL</sequence>
<feature type="domain" description="Terpene synthase N-terminal" evidence="7">
    <location>
        <begin position="151"/>
        <end position="347"/>
    </location>
</feature>
<dbReference type="InterPro" id="IPR001906">
    <property type="entry name" value="Terpene_synth_N"/>
</dbReference>
<dbReference type="PANTHER" id="PTHR31739:SF17">
    <property type="entry name" value="ENT-SANDARACOPIMARA-8(14),15-DIENE SYNTHASE, CHLOROPLASTIC"/>
    <property type="match status" value="1"/>
</dbReference>
<dbReference type="FunFam" id="1.50.10.130:FF:000003">
    <property type="entry name" value="Ent-cassa-12,15-diene synthase"/>
    <property type="match status" value="1"/>
</dbReference>
<keyword evidence="5" id="KW-0460">Magnesium</keyword>
<dbReference type="InterPro" id="IPR008930">
    <property type="entry name" value="Terpenoid_cyclase/PrenylTrfase"/>
</dbReference>
<protein>
    <submittedName>
        <fullName evidence="9">Uncharacterized protein</fullName>
    </submittedName>
</protein>
<evidence type="ECO:0000256" key="6">
    <source>
        <dbReference type="ARBA" id="ARBA00023239"/>
    </source>
</evidence>